<dbReference type="Gene3D" id="2.30.110.10">
    <property type="entry name" value="Electron Transport, Fmn-binding Protein, Chain A"/>
    <property type="match status" value="1"/>
</dbReference>
<dbReference type="AlphaFoldDB" id="A0A3S9HMM3"/>
<dbReference type="RefSeq" id="WP_126128740.1">
    <property type="nucleotide sequence ID" value="NZ_CP034464.1"/>
</dbReference>
<dbReference type="InterPro" id="IPR007396">
    <property type="entry name" value="TR_PAI2-type"/>
</dbReference>
<dbReference type="SUPFAM" id="SSF50475">
    <property type="entry name" value="FMN-binding split barrel"/>
    <property type="match status" value="1"/>
</dbReference>
<proteinExistence type="predicted"/>
<dbReference type="PIRSF" id="PIRSF010372">
    <property type="entry name" value="PaiB"/>
    <property type="match status" value="1"/>
</dbReference>
<organism evidence="1 2">
    <name type="scientific">Undibacterium parvum</name>
    <dbReference type="NCBI Taxonomy" id="401471"/>
    <lineage>
        <taxon>Bacteria</taxon>
        <taxon>Pseudomonadati</taxon>
        <taxon>Pseudomonadota</taxon>
        <taxon>Betaproteobacteria</taxon>
        <taxon>Burkholderiales</taxon>
        <taxon>Oxalobacteraceae</taxon>
        <taxon>Undibacterium</taxon>
    </lineage>
</organism>
<dbReference type="EMBL" id="CP034464">
    <property type="protein sequence ID" value="AZP13367.1"/>
    <property type="molecule type" value="Genomic_DNA"/>
</dbReference>
<dbReference type="Pfam" id="PF04299">
    <property type="entry name" value="FMN_bind_2"/>
    <property type="match status" value="1"/>
</dbReference>
<evidence type="ECO:0000313" key="2">
    <source>
        <dbReference type="Proteomes" id="UP000275663"/>
    </source>
</evidence>
<evidence type="ECO:0000313" key="1">
    <source>
        <dbReference type="EMBL" id="AZP13367.1"/>
    </source>
</evidence>
<dbReference type="Proteomes" id="UP000275663">
    <property type="component" value="Chromosome"/>
</dbReference>
<name>A0A3S9HMM3_9BURK</name>
<sequence length="214" mass="23628">MYIPAHYSEKRLEVLHQLMQEHPLGTLITVEASGLNANHLPFELLAATPEAPFGTLRAHISRANPLWKNLQAESEAMLIFQGPSAYITPNWYEEKRISGEEVPTYNYAVVHAHGKLELIHDAQWLLNHLHALSDIHEASQPLPWKVDDAPPAFIDKLVRGLVGIEIPIKRLEGKWKVSQKQSAQDKVNMAAGLRATGGDDAVAMAALVEQSGAA</sequence>
<gene>
    <name evidence="1" type="ORF">EJN92_16030</name>
</gene>
<dbReference type="KEGG" id="upv:EJN92_16030"/>
<dbReference type="InterPro" id="IPR012349">
    <property type="entry name" value="Split_barrel_FMN-bd"/>
</dbReference>
<dbReference type="PANTHER" id="PTHR35802">
    <property type="entry name" value="PROTEASE SYNTHASE AND SPORULATION PROTEIN PAI 2"/>
    <property type="match status" value="1"/>
</dbReference>
<accession>A0A3S9HMM3</accession>
<keyword evidence="2" id="KW-1185">Reference proteome</keyword>
<reference evidence="1 2" key="1">
    <citation type="journal article" date="2011" name="Int. J. Syst. Evol. Microbiol.">
        <title>Description of Undibacterium oligocarboniphilum sp. nov., isolated from purified water, and Undibacterium pigrum strain CCUG 49012 as the type strain of Undibacterium parvum sp. nov., and emended descriptions of the genus Undibacterium and the species Undibacterium pigrum.</title>
        <authorList>
            <person name="Eder W."/>
            <person name="Wanner G."/>
            <person name="Ludwig W."/>
            <person name="Busse H.J."/>
            <person name="Ziemke-Kageler F."/>
            <person name="Lang E."/>
        </authorList>
    </citation>
    <scope>NUCLEOTIDE SEQUENCE [LARGE SCALE GENOMIC DNA]</scope>
    <source>
        <strain evidence="1 2">DSM 23061</strain>
    </source>
</reference>
<dbReference type="OrthoDB" id="9794948at2"/>
<dbReference type="PANTHER" id="PTHR35802:SF1">
    <property type="entry name" value="PROTEASE SYNTHASE AND SPORULATION PROTEIN PAI 2"/>
    <property type="match status" value="1"/>
</dbReference>
<protein>
    <submittedName>
        <fullName evidence="1">FMN-binding negative transcriptional regulator</fullName>
    </submittedName>
</protein>